<evidence type="ECO:0000256" key="4">
    <source>
        <dbReference type="ARBA" id="ARBA00022989"/>
    </source>
</evidence>
<comment type="similarity">
    <text evidence="1">Belongs to the LytR/CpsA/Psr (LCP) family.</text>
</comment>
<keyword evidence="2 5" id="KW-0812">Transmembrane</keyword>
<evidence type="ECO:0000313" key="7">
    <source>
        <dbReference type="EMBL" id="OEH92185.1"/>
    </source>
</evidence>
<keyword evidence="8" id="KW-1185">Reference proteome</keyword>
<protein>
    <submittedName>
        <fullName evidence="7">Transcriptional regulator</fullName>
    </submittedName>
</protein>
<dbReference type="InterPro" id="IPR004474">
    <property type="entry name" value="LytR_CpsA_psr"/>
</dbReference>
<evidence type="ECO:0000256" key="1">
    <source>
        <dbReference type="ARBA" id="ARBA00006068"/>
    </source>
</evidence>
<evidence type="ECO:0000313" key="8">
    <source>
        <dbReference type="Proteomes" id="UP000095209"/>
    </source>
</evidence>
<proteinExistence type="inferred from homology"/>
<dbReference type="EMBL" id="MJEH01000033">
    <property type="protein sequence ID" value="OEH92185.1"/>
    <property type="molecule type" value="Genomic_DNA"/>
</dbReference>
<sequence length="340" mass="38834">MSEKRLYMDTKQPEKKHWNRWVIISLTIIGILIASSAGYALYLANLTKSTIDNAQQPLESRVHDGKSNMRTEKVDPRIDNISILFLGIDDSEKRGFSTARSDAMILATFNETNKSVKMVNIPRDSRVKLAERNEMDKITHAHAFGGIDMAVNTVENLFDIPVDYYVRVNFDAFIEIVDAMDGIEIDVPFDIVEQNSKDEQDAIHIKKGLQTLNGEEALAYVRTRKYDSDLARGQRQQEVLKALLEKSLSIQSITKYDDVLKEIGKNLTTNMRFGEMAAFHDYLYKGKNLEVELLTLEGQPDRINRIYYYVLDEEALNNTISSLKAHLELEETNAEESKDN</sequence>
<accession>A0A1E5LDM3</accession>
<evidence type="ECO:0000256" key="5">
    <source>
        <dbReference type="SAM" id="Phobius"/>
    </source>
</evidence>
<name>A0A1E5LDM3_9BACI</name>
<dbReference type="STRING" id="1305675.BFG57_02630"/>
<keyword evidence="3" id="KW-0735">Signal-anchor</keyword>
<comment type="caution">
    <text evidence="7">The sequence shown here is derived from an EMBL/GenBank/DDBJ whole genome shotgun (WGS) entry which is preliminary data.</text>
</comment>
<dbReference type="InterPro" id="IPR050922">
    <property type="entry name" value="LytR/CpsA/Psr_CW_biosynth"/>
</dbReference>
<dbReference type="Proteomes" id="UP000095209">
    <property type="component" value="Unassembled WGS sequence"/>
</dbReference>
<organism evidence="7 8">
    <name type="scientific">Bacillus solimangrovi</name>
    <dbReference type="NCBI Taxonomy" id="1305675"/>
    <lineage>
        <taxon>Bacteria</taxon>
        <taxon>Bacillati</taxon>
        <taxon>Bacillota</taxon>
        <taxon>Bacilli</taxon>
        <taxon>Bacillales</taxon>
        <taxon>Bacillaceae</taxon>
        <taxon>Bacillus</taxon>
    </lineage>
</organism>
<feature type="domain" description="Cell envelope-related transcriptional attenuator" evidence="6">
    <location>
        <begin position="100"/>
        <end position="247"/>
    </location>
</feature>
<dbReference type="GO" id="GO:0071555">
    <property type="term" value="P:cell wall organization"/>
    <property type="evidence" value="ECO:0007669"/>
    <property type="project" value="UniProtKB-KW"/>
</dbReference>
<dbReference type="Pfam" id="PF03816">
    <property type="entry name" value="LytR_cpsA_psr"/>
    <property type="match status" value="1"/>
</dbReference>
<dbReference type="NCBIfam" id="TIGR00350">
    <property type="entry name" value="lytR_cpsA_psr"/>
    <property type="match status" value="1"/>
</dbReference>
<evidence type="ECO:0000256" key="2">
    <source>
        <dbReference type="ARBA" id="ARBA00022692"/>
    </source>
</evidence>
<evidence type="ECO:0000256" key="3">
    <source>
        <dbReference type="ARBA" id="ARBA00022968"/>
    </source>
</evidence>
<dbReference type="PANTHER" id="PTHR33392:SF3">
    <property type="entry name" value="POLYISOPRENYL-TEICHOIC ACID--PEPTIDOGLYCAN TEICHOIC ACID TRANSFERASE TAGT"/>
    <property type="match status" value="1"/>
</dbReference>
<evidence type="ECO:0000259" key="6">
    <source>
        <dbReference type="Pfam" id="PF03816"/>
    </source>
</evidence>
<dbReference type="AlphaFoldDB" id="A0A1E5LDM3"/>
<keyword evidence="5" id="KW-0472">Membrane</keyword>
<dbReference type="PANTHER" id="PTHR33392">
    <property type="entry name" value="POLYISOPRENYL-TEICHOIC ACID--PEPTIDOGLYCAN TEICHOIC ACID TRANSFERASE TAGU"/>
    <property type="match status" value="1"/>
</dbReference>
<reference evidence="7 8" key="1">
    <citation type="submission" date="2016-08" db="EMBL/GenBank/DDBJ databases">
        <title>Genome of Bacillus solimangrovi GH2-4.</title>
        <authorList>
            <person name="Lim S."/>
            <person name="Kim B.-C."/>
        </authorList>
    </citation>
    <scope>NUCLEOTIDE SEQUENCE [LARGE SCALE GENOMIC DNA]</scope>
    <source>
        <strain evidence="7 8">GH2-4</strain>
    </source>
</reference>
<dbReference type="Gene3D" id="3.40.630.190">
    <property type="entry name" value="LCP protein"/>
    <property type="match status" value="1"/>
</dbReference>
<gene>
    <name evidence="7" type="ORF">BFG57_02630</name>
</gene>
<feature type="transmembrane region" description="Helical" evidence="5">
    <location>
        <begin position="21"/>
        <end position="42"/>
    </location>
</feature>
<keyword evidence="4 5" id="KW-1133">Transmembrane helix</keyword>